<name>A0A0R1RXC0_9LACO</name>
<accession>A0A0R1RXC0</accession>
<dbReference type="GO" id="GO:0005737">
    <property type="term" value="C:cytoplasm"/>
    <property type="evidence" value="ECO:0007669"/>
    <property type="project" value="TreeGrafter"/>
</dbReference>
<dbReference type="AlphaFoldDB" id="A0A0R1RXC0"/>
<evidence type="ECO:0000313" key="3">
    <source>
        <dbReference type="Proteomes" id="UP000051264"/>
    </source>
</evidence>
<dbReference type="PANTHER" id="PTHR13812:SF19">
    <property type="entry name" value="KETIMINE REDUCTASE MU-CRYSTALLIN"/>
    <property type="match status" value="1"/>
</dbReference>
<dbReference type="eggNOG" id="COG2423">
    <property type="taxonomic scope" value="Bacteria"/>
</dbReference>
<dbReference type="GO" id="GO:0019752">
    <property type="term" value="P:carboxylic acid metabolic process"/>
    <property type="evidence" value="ECO:0007669"/>
    <property type="project" value="UniProtKB-ARBA"/>
</dbReference>
<proteinExistence type="inferred from homology"/>
<reference evidence="2 3" key="1">
    <citation type="journal article" date="2015" name="Genome Announc.">
        <title>Expanding the biotechnology potential of lactobacilli through comparative genomics of 213 strains and associated genera.</title>
        <authorList>
            <person name="Sun Z."/>
            <person name="Harris H.M."/>
            <person name="McCann A."/>
            <person name="Guo C."/>
            <person name="Argimon S."/>
            <person name="Zhang W."/>
            <person name="Yang X."/>
            <person name="Jeffery I.B."/>
            <person name="Cooney J.C."/>
            <person name="Kagawa T.F."/>
            <person name="Liu W."/>
            <person name="Song Y."/>
            <person name="Salvetti E."/>
            <person name="Wrobel A."/>
            <person name="Rasinkangas P."/>
            <person name="Parkhill J."/>
            <person name="Rea M.C."/>
            <person name="O'Sullivan O."/>
            <person name="Ritari J."/>
            <person name="Douillard F.P."/>
            <person name="Paul Ross R."/>
            <person name="Yang R."/>
            <person name="Briner A.E."/>
            <person name="Felis G.E."/>
            <person name="de Vos W.M."/>
            <person name="Barrangou R."/>
            <person name="Klaenhammer T.R."/>
            <person name="Caufield P.W."/>
            <person name="Cui Y."/>
            <person name="Zhang H."/>
            <person name="O'Toole P.W."/>
        </authorList>
    </citation>
    <scope>NUCLEOTIDE SEQUENCE [LARGE SCALE GENOMIC DNA]</scope>
    <source>
        <strain evidence="2 3">DSM 14340</strain>
    </source>
</reference>
<gene>
    <name evidence="2" type="ORF">FC69_GL000513</name>
</gene>
<dbReference type="InterPro" id="IPR003462">
    <property type="entry name" value="ODC_Mu_crystall"/>
</dbReference>
<dbReference type="PIRSF" id="PIRSF001439">
    <property type="entry name" value="CryM"/>
    <property type="match status" value="1"/>
</dbReference>
<dbReference type="PATRIC" id="fig|1423747.3.peg.522"/>
<sequence length="325" mass="35362">MEANNMKIVNFEETLAILPIEKTIAVMKACFADFEQGKISQTPRVVQVLPDGDQQNLFAMMPAYLGPDRVFGSKVITAFPKNAGTEYQSHMGQVMLFDSQHGQPVALIDANAITYIRTAAVTGLGTDFLAKKEAQDLALIGAGQQSHSHLAAMLAVRPIKTVHVFDLNAEQVARSIQRMQVAYPAVTFIAANSVQEAVADADIICTLTPSKQAFLEKGWVKPGAHINAIGTFTPTTREITSDLMVASRLFVDDYQAANNESGDYLIPLAEQVITKDHLQGSLGELVTKQVQGRQNETEITIFDAVGLAVEDLCCAEYVYQLVKEG</sequence>
<dbReference type="Gene3D" id="3.40.50.720">
    <property type="entry name" value="NAD(P)-binding Rossmann-like Domain"/>
    <property type="match status" value="1"/>
</dbReference>
<dbReference type="GO" id="GO:0016491">
    <property type="term" value="F:oxidoreductase activity"/>
    <property type="evidence" value="ECO:0007669"/>
    <property type="project" value="UniProtKB-ARBA"/>
</dbReference>
<evidence type="ECO:0000256" key="1">
    <source>
        <dbReference type="ARBA" id="ARBA00008903"/>
    </source>
</evidence>
<comment type="caution">
    <text evidence="2">The sequence shown here is derived from an EMBL/GenBank/DDBJ whole genome shotgun (WGS) entry which is preliminary data.</text>
</comment>
<evidence type="ECO:0000313" key="2">
    <source>
        <dbReference type="EMBL" id="KRL61660.1"/>
    </source>
</evidence>
<dbReference type="STRING" id="1423747.FC69_GL000513"/>
<dbReference type="InterPro" id="IPR023401">
    <property type="entry name" value="ODC_N"/>
</dbReference>
<dbReference type="Proteomes" id="UP000051264">
    <property type="component" value="Unassembled WGS sequence"/>
</dbReference>
<dbReference type="SUPFAM" id="SSF51735">
    <property type="entry name" value="NAD(P)-binding Rossmann-fold domains"/>
    <property type="match status" value="1"/>
</dbReference>
<protein>
    <submittedName>
        <fullName evidence="2">Ocd protein</fullName>
    </submittedName>
</protein>
<dbReference type="Gene3D" id="3.30.1780.10">
    <property type="entry name" value="ornithine cyclodeaminase, domain 1"/>
    <property type="match status" value="1"/>
</dbReference>
<dbReference type="Pfam" id="PF02423">
    <property type="entry name" value="OCD_Mu_crystall"/>
    <property type="match status" value="1"/>
</dbReference>
<dbReference type="EMBL" id="AZEX01000013">
    <property type="protein sequence ID" value="KRL61660.1"/>
    <property type="molecule type" value="Genomic_DNA"/>
</dbReference>
<dbReference type="InterPro" id="IPR036291">
    <property type="entry name" value="NAD(P)-bd_dom_sf"/>
</dbReference>
<dbReference type="PANTHER" id="PTHR13812">
    <property type="entry name" value="KETIMINE REDUCTASE MU-CRYSTALLIN"/>
    <property type="match status" value="1"/>
</dbReference>
<organism evidence="2 3">
    <name type="scientific">Latilactobacillus fuchuensis DSM 14340 = JCM 11249</name>
    <dbReference type="NCBI Taxonomy" id="1423747"/>
    <lineage>
        <taxon>Bacteria</taxon>
        <taxon>Bacillati</taxon>
        <taxon>Bacillota</taxon>
        <taxon>Bacilli</taxon>
        <taxon>Lactobacillales</taxon>
        <taxon>Lactobacillaceae</taxon>
        <taxon>Latilactobacillus</taxon>
    </lineage>
</organism>
<comment type="similarity">
    <text evidence="1">Belongs to the ornithine cyclodeaminase/mu-crystallin family.</text>
</comment>
<dbReference type="FunFam" id="3.40.50.720:FF:000311">
    <property type="entry name" value="Ornithine cyclodeaminase"/>
    <property type="match status" value="1"/>
</dbReference>